<gene>
    <name evidence="1" type="ORF">B5V00_11290</name>
</gene>
<name>A0A1X0Y0P1_9BACT</name>
<dbReference type="STRING" id="1969733.B5V00_11290"/>
<comment type="caution">
    <text evidence="1">The sequence shown here is derived from an EMBL/GenBank/DDBJ whole genome shotgun (WGS) entry which is preliminary data.</text>
</comment>
<dbReference type="AlphaFoldDB" id="A0A1X0Y0P1"/>
<protein>
    <submittedName>
        <fullName evidence="1">Uncharacterized protein</fullName>
    </submittedName>
</protein>
<sequence>MNKNKISEKQSELKSWLKKIGLSQNEFAALFLEETYEYVTDKEIKRFQESFKKQLRRKSTKPERIEAYLEYLYTTEKFKEAGYIKPQSFSGDILEPIAAKMMRKISKELTEKIEL</sequence>
<organism evidence="1 2">
    <name type="scientific">Geothermobacter hydrogeniphilus</name>
    <dbReference type="NCBI Taxonomy" id="1969733"/>
    <lineage>
        <taxon>Bacteria</taxon>
        <taxon>Pseudomonadati</taxon>
        <taxon>Thermodesulfobacteriota</taxon>
        <taxon>Desulfuromonadia</taxon>
        <taxon>Desulfuromonadales</taxon>
        <taxon>Geothermobacteraceae</taxon>
        <taxon>Geothermobacter</taxon>
    </lineage>
</organism>
<proteinExistence type="predicted"/>
<dbReference type="EMBL" id="NAAD01000014">
    <property type="protein sequence ID" value="ORJ58679.1"/>
    <property type="molecule type" value="Genomic_DNA"/>
</dbReference>
<evidence type="ECO:0000313" key="2">
    <source>
        <dbReference type="Proteomes" id="UP000193136"/>
    </source>
</evidence>
<dbReference type="OrthoDB" id="6369677at2"/>
<reference evidence="1 2" key="1">
    <citation type="submission" date="2017-03" db="EMBL/GenBank/DDBJ databases">
        <title>Genome sequence of Geothermobacter sp. EPR-M, Deep-Sea Iron Reducer.</title>
        <authorList>
            <person name="Tully B."/>
            <person name="Savalia P."/>
            <person name="Abuyen K."/>
            <person name="Baughan C."/>
            <person name="Romero E."/>
            <person name="Ronkowski C."/>
            <person name="Torres B."/>
            <person name="Tremblay J."/>
            <person name="Trujillo A."/>
            <person name="Tyler M."/>
            <person name="Perez-Rodriguez I."/>
            <person name="Amend J."/>
        </authorList>
    </citation>
    <scope>NUCLEOTIDE SEQUENCE [LARGE SCALE GENOMIC DNA]</scope>
    <source>
        <strain evidence="1 2">EPR-M</strain>
    </source>
</reference>
<evidence type="ECO:0000313" key="1">
    <source>
        <dbReference type="EMBL" id="ORJ58679.1"/>
    </source>
</evidence>
<keyword evidence="2" id="KW-1185">Reference proteome</keyword>
<dbReference type="RefSeq" id="WP_085010908.1">
    <property type="nucleotide sequence ID" value="NZ_NAAD01000014.1"/>
</dbReference>
<accession>A0A1X0Y0P1</accession>
<dbReference type="Proteomes" id="UP000193136">
    <property type="component" value="Unassembled WGS sequence"/>
</dbReference>